<evidence type="ECO:0000313" key="6">
    <source>
        <dbReference type="Proteomes" id="UP000515406"/>
    </source>
</evidence>
<evidence type="ECO:0000256" key="1">
    <source>
        <dbReference type="ARBA" id="ARBA00022801"/>
    </source>
</evidence>
<feature type="signal peptide" evidence="2">
    <location>
        <begin position="1"/>
        <end position="38"/>
    </location>
</feature>
<dbReference type="Pfam" id="PF20434">
    <property type="entry name" value="BD-FAE"/>
    <property type="match status" value="1"/>
</dbReference>
<dbReference type="EMBL" id="LR828257">
    <property type="protein sequence ID" value="CAD0304510.1"/>
    <property type="molecule type" value="Genomic_DNA"/>
</dbReference>
<dbReference type="InterPro" id="IPR050300">
    <property type="entry name" value="GDXG_lipolytic_enzyme"/>
</dbReference>
<dbReference type="EMBL" id="LR828257">
    <property type="protein sequence ID" value="CAD0304505.1"/>
    <property type="molecule type" value="Genomic_DNA"/>
</dbReference>
<dbReference type="Gene3D" id="3.40.50.1820">
    <property type="entry name" value="alpha/beta hydrolase"/>
    <property type="match status" value="1"/>
</dbReference>
<feature type="domain" description="BD-FAE-like" evidence="3">
    <location>
        <begin position="135"/>
        <end position="300"/>
    </location>
</feature>
<keyword evidence="2" id="KW-0732">Signal</keyword>
<gene>
    <name evidence="4" type="ORF">CFBP498_05520</name>
    <name evidence="5" type="ORF">R4K57_12775</name>
</gene>
<evidence type="ECO:0000259" key="3">
    <source>
        <dbReference type="Pfam" id="PF20434"/>
    </source>
</evidence>
<keyword evidence="6" id="KW-1185">Reference proteome</keyword>
<evidence type="ECO:0000313" key="4">
    <source>
        <dbReference type="EMBL" id="CAD0304505.1"/>
    </source>
</evidence>
<keyword evidence="1 5" id="KW-0378">Hydrolase</keyword>
<dbReference type="InterPro" id="IPR049492">
    <property type="entry name" value="BD-FAE-like_dom"/>
</dbReference>
<reference evidence="5 7" key="2">
    <citation type="submission" date="2023-10" db="EMBL/GenBank/DDBJ databases">
        <title>A new tool for lettuce pathogen research.</title>
        <authorList>
            <person name="Horton K.N."/>
            <person name="Cseke L.J."/>
            <person name="Badiwe M."/>
            <person name="Tesfaye D."/>
            <person name="Klein A."/>
            <person name="Su J."/>
            <person name="Potnis N."/>
            <person name="Gassmann W."/>
        </authorList>
    </citation>
    <scope>NUCLEOTIDE SEQUENCE [LARGE SCALE GENOMIC DNA]</scope>
    <source>
        <strain evidence="5 7">JSKH1901</strain>
    </source>
</reference>
<dbReference type="Proteomes" id="UP001187425">
    <property type="component" value="Unassembled WGS sequence"/>
</dbReference>
<evidence type="ECO:0000313" key="5">
    <source>
        <dbReference type="EMBL" id="MDV7249270.1"/>
    </source>
</evidence>
<name>A0A6V7BRX1_9XANT</name>
<dbReference type="EMBL" id="JAWMQI010000044">
    <property type="protein sequence ID" value="MDV7249270.1"/>
    <property type="molecule type" value="Genomic_DNA"/>
</dbReference>
<dbReference type="PANTHER" id="PTHR48081">
    <property type="entry name" value="AB HYDROLASE SUPERFAMILY PROTEIN C4A8.06C"/>
    <property type="match status" value="1"/>
</dbReference>
<dbReference type="RefSeq" id="WP_154844309.1">
    <property type="nucleotide sequence ID" value="NZ_CP060399.1"/>
</dbReference>
<organism evidence="4 6">
    <name type="scientific">Xanthomonas hortorum pv. vitians</name>
    <dbReference type="NCBI Taxonomy" id="83224"/>
    <lineage>
        <taxon>Bacteria</taxon>
        <taxon>Pseudomonadati</taxon>
        <taxon>Pseudomonadota</taxon>
        <taxon>Gammaproteobacteria</taxon>
        <taxon>Lysobacterales</taxon>
        <taxon>Lysobacteraceae</taxon>
        <taxon>Xanthomonas</taxon>
    </lineage>
</organism>
<proteinExistence type="predicted"/>
<evidence type="ECO:0000256" key="2">
    <source>
        <dbReference type="SAM" id="SignalP"/>
    </source>
</evidence>
<dbReference type="GO" id="GO:0016787">
    <property type="term" value="F:hydrolase activity"/>
    <property type="evidence" value="ECO:0007669"/>
    <property type="project" value="UniProtKB-KW"/>
</dbReference>
<accession>A0A6V7BRX1</accession>
<reference evidence="4 6" key="1">
    <citation type="submission" date="2020-07" db="EMBL/GenBank/DDBJ databases">
        <authorList>
            <person name="Pothier F. J."/>
        </authorList>
    </citation>
    <scope>NUCLEOTIDE SEQUENCE [LARGE SCALE GENOMIC DNA]</scope>
    <source>
        <strain evidence="4 6">CFBP 498</strain>
    </source>
</reference>
<dbReference type="PANTHER" id="PTHR48081:SF6">
    <property type="entry name" value="PEPTIDASE S9 PROLYL OLIGOPEPTIDASE CATALYTIC DOMAIN-CONTAINING PROTEIN"/>
    <property type="match status" value="1"/>
</dbReference>
<evidence type="ECO:0000313" key="7">
    <source>
        <dbReference type="Proteomes" id="UP001187425"/>
    </source>
</evidence>
<sequence length="374" mass="39536">MEKKRQTRGVAAFSGAARRCLPLVVLATSLLIGPPVVAAEVSSADTAAEQASRIGLWPKGLAPRDKTLPQPQRIVERIVERSADPTLPDRYIQQISTPYLVVYRPKRPNGTALLVTPGGGYQRIVLDNEGSALVPSFVDQAGITLFVLRYRLPGEGHPNGADVPLADAQRALRLIRANAARYGIDAQRVGVMGFSAGGHVAASLGTRYAAQVYPKVDAADALSARPDFELLIYPVIDMDSANAHAGSRERLLGSSPSDAQVRAYSPQLHVDARTPPSFLLHAQDDTVVSVRNSLLMHDALLRADVPSELHVFPQGGHGFGTASGTGLTVAAWPQLAQAWIAHVSKAQTPSTATTANASVAAPVPTSVPAQDAAQ</sequence>
<dbReference type="InterPro" id="IPR029058">
    <property type="entry name" value="AB_hydrolase_fold"/>
</dbReference>
<dbReference type="SUPFAM" id="SSF53474">
    <property type="entry name" value="alpha/beta-Hydrolases"/>
    <property type="match status" value="1"/>
</dbReference>
<feature type="chain" id="PRO_5044655487" evidence="2">
    <location>
        <begin position="39"/>
        <end position="374"/>
    </location>
</feature>
<dbReference type="AlphaFoldDB" id="A0A6V7BRX1"/>
<protein>
    <submittedName>
        <fullName evidence="5">Alpha/beta hydrolase</fullName>
    </submittedName>
</protein>
<dbReference type="Proteomes" id="UP000515406">
    <property type="component" value="Chromosome"/>
</dbReference>